<organism evidence="2 3">
    <name type="scientific">Candidatus Wolfebacteria bacterium GW2011_GWE2_44_13</name>
    <dbReference type="NCBI Taxonomy" id="1619017"/>
    <lineage>
        <taxon>Bacteria</taxon>
        <taxon>Candidatus Wolfeibacteriota</taxon>
    </lineage>
</organism>
<evidence type="ECO:0000313" key="2">
    <source>
        <dbReference type="EMBL" id="KKT43659.1"/>
    </source>
</evidence>
<evidence type="ECO:0000256" key="1">
    <source>
        <dbReference type="SAM" id="Phobius"/>
    </source>
</evidence>
<sequence>MALIDMNSNKNKQLHTVRREGFTLVEMIVAFGIFTIFITVAAGSFVRSVRIQRVSLQLMAINDNMAITMEQMMREMRVGYNFCTAESIPNTLSATVQSQCAFMIPGQEIQFFKKGDVPVRYRRTASGSIQKGVGVAEDEPIDVCAEGESVDGICYRTITAENTDVMGANFQVLHNDVEIGLLYPPRIVLSFSITSTDPLVKTMTSPITIQTTISARCGKQSCPADN</sequence>
<keyword evidence="1" id="KW-0472">Membrane</keyword>
<comment type="caution">
    <text evidence="2">The sequence shown here is derived from an EMBL/GenBank/DDBJ whole genome shotgun (WGS) entry which is preliminary data.</text>
</comment>
<dbReference type="EMBL" id="LCHW01000001">
    <property type="protein sequence ID" value="KKT43659.1"/>
    <property type="molecule type" value="Genomic_DNA"/>
</dbReference>
<dbReference type="Proteomes" id="UP000034051">
    <property type="component" value="Unassembled WGS sequence"/>
</dbReference>
<reference evidence="2 3" key="1">
    <citation type="journal article" date="2015" name="Nature">
        <title>rRNA introns, odd ribosomes, and small enigmatic genomes across a large radiation of phyla.</title>
        <authorList>
            <person name="Brown C.T."/>
            <person name="Hug L.A."/>
            <person name="Thomas B.C."/>
            <person name="Sharon I."/>
            <person name="Castelle C.J."/>
            <person name="Singh A."/>
            <person name="Wilkins M.J."/>
            <person name="Williams K.H."/>
            <person name="Banfield J.F."/>
        </authorList>
    </citation>
    <scope>NUCLEOTIDE SEQUENCE [LARGE SCALE GENOMIC DNA]</scope>
</reference>
<evidence type="ECO:0000313" key="3">
    <source>
        <dbReference type="Proteomes" id="UP000034051"/>
    </source>
</evidence>
<dbReference type="Pfam" id="PF07963">
    <property type="entry name" value="N_methyl"/>
    <property type="match status" value="1"/>
</dbReference>
<gene>
    <name evidence="2" type="ORF">UW32_C0001G0251</name>
</gene>
<keyword evidence="1" id="KW-1133">Transmembrane helix</keyword>
<protein>
    <recommendedName>
        <fullName evidence="4">Type II secretion system protein</fullName>
    </recommendedName>
</protein>
<evidence type="ECO:0008006" key="4">
    <source>
        <dbReference type="Google" id="ProtNLM"/>
    </source>
</evidence>
<name>A0A0G1K739_9BACT</name>
<keyword evidence="1" id="KW-0812">Transmembrane</keyword>
<dbReference type="AlphaFoldDB" id="A0A0G1K739"/>
<dbReference type="InterPro" id="IPR012902">
    <property type="entry name" value="N_methyl_site"/>
</dbReference>
<feature type="transmembrane region" description="Helical" evidence="1">
    <location>
        <begin position="21"/>
        <end position="46"/>
    </location>
</feature>
<dbReference type="PROSITE" id="PS00409">
    <property type="entry name" value="PROKAR_NTER_METHYL"/>
    <property type="match status" value="1"/>
</dbReference>
<proteinExistence type="predicted"/>
<accession>A0A0G1K739</accession>